<accession>A0A0E9WS68</accession>
<sequence>MYYLQGIMHEVAILYDATRPPVHTWHITEVAIELKNTDQKPSESSEYHKSFKTIRQYIQRVQAPLQDVSILIYKAVSHWTFNNCR</sequence>
<protein>
    <submittedName>
        <fullName evidence="1">Uncharacterized protein</fullName>
    </submittedName>
</protein>
<proteinExistence type="predicted"/>
<dbReference type="AlphaFoldDB" id="A0A0E9WS68"/>
<reference evidence="1" key="2">
    <citation type="journal article" date="2015" name="Fish Shellfish Immunol.">
        <title>Early steps in the European eel (Anguilla anguilla)-Vibrio vulnificus interaction in the gills: Role of the RtxA13 toxin.</title>
        <authorList>
            <person name="Callol A."/>
            <person name="Pajuelo D."/>
            <person name="Ebbesson L."/>
            <person name="Teles M."/>
            <person name="MacKenzie S."/>
            <person name="Amaro C."/>
        </authorList>
    </citation>
    <scope>NUCLEOTIDE SEQUENCE</scope>
</reference>
<organism evidence="1">
    <name type="scientific">Anguilla anguilla</name>
    <name type="common">European freshwater eel</name>
    <name type="synonym">Muraena anguilla</name>
    <dbReference type="NCBI Taxonomy" id="7936"/>
    <lineage>
        <taxon>Eukaryota</taxon>
        <taxon>Metazoa</taxon>
        <taxon>Chordata</taxon>
        <taxon>Craniata</taxon>
        <taxon>Vertebrata</taxon>
        <taxon>Euteleostomi</taxon>
        <taxon>Actinopterygii</taxon>
        <taxon>Neopterygii</taxon>
        <taxon>Teleostei</taxon>
        <taxon>Anguilliformes</taxon>
        <taxon>Anguillidae</taxon>
        <taxon>Anguilla</taxon>
    </lineage>
</organism>
<name>A0A0E9WS68_ANGAN</name>
<dbReference type="EMBL" id="GBXM01016274">
    <property type="protein sequence ID" value="JAH92303.1"/>
    <property type="molecule type" value="Transcribed_RNA"/>
</dbReference>
<reference evidence="1" key="1">
    <citation type="submission" date="2014-11" db="EMBL/GenBank/DDBJ databases">
        <authorList>
            <person name="Amaro Gonzalez C."/>
        </authorList>
    </citation>
    <scope>NUCLEOTIDE SEQUENCE</scope>
</reference>
<evidence type="ECO:0000313" key="1">
    <source>
        <dbReference type="EMBL" id="JAH92303.1"/>
    </source>
</evidence>